<dbReference type="CDD" id="cd00038">
    <property type="entry name" value="CAP_ED"/>
    <property type="match status" value="1"/>
</dbReference>
<dbReference type="GO" id="GO:0003677">
    <property type="term" value="F:DNA binding"/>
    <property type="evidence" value="ECO:0007669"/>
    <property type="project" value="UniProtKB-KW"/>
</dbReference>
<protein>
    <submittedName>
        <fullName evidence="6">CRP/FNR family transcriptional regulator</fullName>
    </submittedName>
</protein>
<keyword evidence="1" id="KW-0805">Transcription regulation</keyword>
<evidence type="ECO:0000313" key="7">
    <source>
        <dbReference type="Proteomes" id="UP000295741"/>
    </source>
</evidence>
<feature type="domain" description="Cyclic nucleotide-binding" evidence="4">
    <location>
        <begin position="10"/>
        <end position="76"/>
    </location>
</feature>
<evidence type="ECO:0000256" key="3">
    <source>
        <dbReference type="ARBA" id="ARBA00023163"/>
    </source>
</evidence>
<accession>A0A4R6J1W0</accession>
<dbReference type="InterPro" id="IPR014710">
    <property type="entry name" value="RmlC-like_jellyroll"/>
</dbReference>
<keyword evidence="7" id="KW-1185">Reference proteome</keyword>
<keyword evidence="2" id="KW-0238">DNA-binding</keyword>
<dbReference type="InterPro" id="IPR036388">
    <property type="entry name" value="WH-like_DNA-bd_sf"/>
</dbReference>
<dbReference type="Gene3D" id="1.10.10.10">
    <property type="entry name" value="Winged helix-like DNA-binding domain superfamily/Winged helix DNA-binding domain"/>
    <property type="match status" value="1"/>
</dbReference>
<evidence type="ECO:0000256" key="1">
    <source>
        <dbReference type="ARBA" id="ARBA00023015"/>
    </source>
</evidence>
<dbReference type="InterPro" id="IPR018490">
    <property type="entry name" value="cNMP-bd_dom_sf"/>
</dbReference>
<dbReference type="PROSITE" id="PS51063">
    <property type="entry name" value="HTH_CRP_2"/>
    <property type="match status" value="1"/>
</dbReference>
<gene>
    <name evidence="6" type="ORF">BC659_1276</name>
</gene>
<evidence type="ECO:0000259" key="4">
    <source>
        <dbReference type="PROSITE" id="PS50042"/>
    </source>
</evidence>
<reference evidence="6 7" key="1">
    <citation type="submission" date="2019-03" db="EMBL/GenBank/DDBJ databases">
        <title>Genomic Encyclopedia of Archaeal and Bacterial Type Strains, Phase II (KMG-II): from individual species to whole genera.</title>
        <authorList>
            <person name="Goeker M."/>
        </authorList>
    </citation>
    <scope>NUCLEOTIDE SEQUENCE [LARGE SCALE GENOMIC DNA]</scope>
    <source>
        <strain evidence="6 7">DSM 28323</strain>
    </source>
</reference>
<dbReference type="PROSITE" id="PS50042">
    <property type="entry name" value="CNMP_BINDING_3"/>
    <property type="match status" value="1"/>
</dbReference>
<dbReference type="OrthoDB" id="9776746at2"/>
<evidence type="ECO:0000259" key="5">
    <source>
        <dbReference type="PROSITE" id="PS51063"/>
    </source>
</evidence>
<organism evidence="6 7">
    <name type="scientific">Sediminibacterium goheungense</name>
    <dbReference type="NCBI Taxonomy" id="1086393"/>
    <lineage>
        <taxon>Bacteria</taxon>
        <taxon>Pseudomonadati</taxon>
        <taxon>Bacteroidota</taxon>
        <taxon>Chitinophagia</taxon>
        <taxon>Chitinophagales</taxon>
        <taxon>Chitinophagaceae</taxon>
        <taxon>Sediminibacterium</taxon>
    </lineage>
</organism>
<keyword evidence="3" id="KW-0804">Transcription</keyword>
<dbReference type="Gene3D" id="2.60.120.10">
    <property type="entry name" value="Jelly Rolls"/>
    <property type="match status" value="1"/>
</dbReference>
<dbReference type="Pfam" id="PF00027">
    <property type="entry name" value="cNMP_binding"/>
    <property type="match status" value="1"/>
</dbReference>
<dbReference type="Proteomes" id="UP000295741">
    <property type="component" value="Unassembled WGS sequence"/>
</dbReference>
<comment type="caution">
    <text evidence="6">The sequence shown here is derived from an EMBL/GenBank/DDBJ whole genome shotgun (WGS) entry which is preliminary data.</text>
</comment>
<dbReference type="RefSeq" id="WP_133473797.1">
    <property type="nucleotide sequence ID" value="NZ_SNWP01000010.1"/>
</dbReference>
<evidence type="ECO:0000313" key="6">
    <source>
        <dbReference type="EMBL" id="TDO29193.1"/>
    </source>
</evidence>
<dbReference type="InterPro" id="IPR000595">
    <property type="entry name" value="cNMP-bd_dom"/>
</dbReference>
<proteinExistence type="predicted"/>
<dbReference type="InterPro" id="IPR012318">
    <property type="entry name" value="HTH_CRP"/>
</dbReference>
<dbReference type="Pfam" id="PF13545">
    <property type="entry name" value="HTH_Crp_2"/>
    <property type="match status" value="1"/>
</dbReference>
<dbReference type="SUPFAM" id="SSF46785">
    <property type="entry name" value="Winged helix' DNA-binding domain"/>
    <property type="match status" value="1"/>
</dbReference>
<sequence>MIPIEIIQKHFPFFDKDLQDQIAEVGEVKEFEPGDVLMKTGQNIRSTMLVLSGLIKIFREDDEGNEFFMYYLQSGQACALSMVCAIKQETSQIMAKTVSQTEVIAIPLTYMDQWMANYKSWYHFVVSSYRDRFEDMLQTIDHIAFRNMDERLVFYLKQHQASTGSDMLSISFTEIAQELNSSREVISRLMKKLTEKGMIRQHKSYIEIVNL</sequence>
<feature type="domain" description="HTH crp-type" evidence="5">
    <location>
        <begin position="146"/>
        <end position="211"/>
    </location>
</feature>
<dbReference type="GO" id="GO:0006355">
    <property type="term" value="P:regulation of DNA-templated transcription"/>
    <property type="evidence" value="ECO:0007669"/>
    <property type="project" value="InterPro"/>
</dbReference>
<dbReference type="SUPFAM" id="SSF51206">
    <property type="entry name" value="cAMP-binding domain-like"/>
    <property type="match status" value="1"/>
</dbReference>
<dbReference type="AlphaFoldDB" id="A0A4R6J1W0"/>
<name>A0A4R6J1W0_9BACT</name>
<dbReference type="InterPro" id="IPR036390">
    <property type="entry name" value="WH_DNA-bd_sf"/>
</dbReference>
<dbReference type="EMBL" id="SNWP01000010">
    <property type="protein sequence ID" value="TDO29193.1"/>
    <property type="molecule type" value="Genomic_DNA"/>
</dbReference>
<evidence type="ECO:0000256" key="2">
    <source>
        <dbReference type="ARBA" id="ARBA00023125"/>
    </source>
</evidence>
<dbReference type="SMART" id="SM00419">
    <property type="entry name" value="HTH_CRP"/>
    <property type="match status" value="1"/>
</dbReference>